<comment type="caution">
    <text evidence="1">The sequence shown here is derived from an EMBL/GenBank/DDBJ whole genome shotgun (WGS) entry which is preliminary data.</text>
</comment>
<proteinExistence type="predicted"/>
<protein>
    <submittedName>
        <fullName evidence="1">Uncharacterized protein</fullName>
    </submittedName>
</protein>
<dbReference type="RefSeq" id="WP_168008642.1">
    <property type="nucleotide sequence ID" value="NZ_JAATHJ010000031.1"/>
</dbReference>
<gene>
    <name evidence="1" type="ORF">HCN83_14630</name>
</gene>
<reference evidence="1 2" key="1">
    <citation type="submission" date="2020-03" db="EMBL/GenBank/DDBJ databases">
        <title>Assessment of the enzymatic potential of alkaline-tolerant lipase obtained from Bacillus luteus H11 (technogenic soil) for the bioremediation of saline soils contaminated with petroleum substances.</title>
        <authorList>
            <person name="Kalwasinska A."/>
        </authorList>
    </citation>
    <scope>NUCLEOTIDE SEQUENCE [LARGE SCALE GENOMIC DNA]</scope>
    <source>
        <strain evidence="1 2">H11</strain>
    </source>
</reference>
<dbReference type="Proteomes" id="UP000752012">
    <property type="component" value="Unassembled WGS sequence"/>
</dbReference>
<keyword evidence="2" id="KW-1185">Reference proteome</keyword>
<sequence>MREQFYQSPVHQSVLHLVTEALKELTAARAPSPTIRQLAQLIGCSEETILESLEFGRQESIGLVQ</sequence>
<dbReference type="AlphaFoldDB" id="A0A969TVV7"/>
<evidence type="ECO:0000313" key="2">
    <source>
        <dbReference type="Proteomes" id="UP000752012"/>
    </source>
</evidence>
<accession>A0A969TVV7</accession>
<organism evidence="1 2">
    <name type="scientific">Alkalicoccus luteus</name>
    <dbReference type="NCBI Taxonomy" id="1237094"/>
    <lineage>
        <taxon>Bacteria</taxon>
        <taxon>Bacillati</taxon>
        <taxon>Bacillota</taxon>
        <taxon>Bacilli</taxon>
        <taxon>Bacillales</taxon>
        <taxon>Bacillaceae</taxon>
        <taxon>Alkalicoccus</taxon>
    </lineage>
</organism>
<dbReference type="EMBL" id="JAATHJ010000031">
    <property type="protein sequence ID" value="NJP38800.1"/>
    <property type="molecule type" value="Genomic_DNA"/>
</dbReference>
<evidence type="ECO:0000313" key="1">
    <source>
        <dbReference type="EMBL" id="NJP38800.1"/>
    </source>
</evidence>
<name>A0A969TVV7_9BACI</name>